<organism evidence="5 6">
    <name type="scientific">Pontivivens marinum</name>
    <dbReference type="NCBI Taxonomy" id="1690039"/>
    <lineage>
        <taxon>Bacteria</taxon>
        <taxon>Pseudomonadati</taxon>
        <taxon>Pseudomonadota</taxon>
        <taxon>Alphaproteobacteria</taxon>
        <taxon>Rhodobacterales</taxon>
        <taxon>Paracoccaceae</taxon>
        <taxon>Pontivivens</taxon>
    </lineage>
</organism>
<dbReference type="SUPFAM" id="SSF51182">
    <property type="entry name" value="RmlC-like cupins"/>
    <property type="match status" value="1"/>
</dbReference>
<dbReference type="OrthoDB" id="9804602at2"/>
<dbReference type="RefSeq" id="WP_097930546.1">
    <property type="nucleotide sequence ID" value="NZ_OCTN01000005.1"/>
</dbReference>
<dbReference type="GO" id="GO:0004848">
    <property type="term" value="F:ureidoglycolate hydrolase activity"/>
    <property type="evidence" value="ECO:0007669"/>
    <property type="project" value="InterPro"/>
</dbReference>
<dbReference type="Proteomes" id="UP000220034">
    <property type="component" value="Unassembled WGS sequence"/>
</dbReference>
<comment type="catalytic activity">
    <reaction evidence="4">
        <text>(S)-ureidoglycolate = urea + glyoxylate</text>
        <dbReference type="Rhea" id="RHEA:11304"/>
        <dbReference type="ChEBI" id="CHEBI:16199"/>
        <dbReference type="ChEBI" id="CHEBI:36655"/>
        <dbReference type="ChEBI" id="CHEBI:57296"/>
        <dbReference type="EC" id="4.3.2.3"/>
    </reaction>
</comment>
<protein>
    <submittedName>
        <fullName evidence="5">Ureidoglycolate lyase</fullName>
    </submittedName>
</protein>
<dbReference type="Pfam" id="PF04115">
    <property type="entry name" value="Ureidogly_lyase"/>
    <property type="match status" value="1"/>
</dbReference>
<dbReference type="InterPro" id="IPR024060">
    <property type="entry name" value="Ureidoglycolate_lyase_dom_sf"/>
</dbReference>
<dbReference type="CDD" id="cd20298">
    <property type="entry name" value="cupin_UAH"/>
    <property type="match status" value="1"/>
</dbReference>
<dbReference type="InterPro" id="IPR007247">
    <property type="entry name" value="Ureidogly_lyase"/>
</dbReference>
<dbReference type="NCBIfam" id="NF009932">
    <property type="entry name" value="PRK13395.1"/>
    <property type="match status" value="1"/>
</dbReference>
<evidence type="ECO:0000256" key="1">
    <source>
        <dbReference type="ARBA" id="ARBA00011738"/>
    </source>
</evidence>
<evidence type="ECO:0000256" key="4">
    <source>
        <dbReference type="ARBA" id="ARBA00047684"/>
    </source>
</evidence>
<dbReference type="InterPro" id="IPR011051">
    <property type="entry name" value="RmlC_Cupin_sf"/>
</dbReference>
<name>A0A2C9CT72_9RHOB</name>
<dbReference type="InterPro" id="IPR047233">
    <property type="entry name" value="UAH_cupin"/>
</dbReference>
<dbReference type="PANTHER" id="PTHR21221:SF1">
    <property type="entry name" value="UREIDOGLYCOLATE LYASE"/>
    <property type="match status" value="1"/>
</dbReference>
<keyword evidence="6" id="KW-1185">Reference proteome</keyword>
<evidence type="ECO:0000256" key="2">
    <source>
        <dbReference type="ARBA" id="ARBA00022631"/>
    </source>
</evidence>
<dbReference type="PIRSF" id="PIRSF017306">
    <property type="entry name" value="Ureidogly_hydro"/>
    <property type="match status" value="1"/>
</dbReference>
<gene>
    <name evidence="5" type="ORF">SAMN06273572_105124</name>
</gene>
<proteinExistence type="predicted"/>
<accession>A0A2C9CT72</accession>
<evidence type="ECO:0000313" key="5">
    <source>
        <dbReference type="EMBL" id="SOH94701.1"/>
    </source>
</evidence>
<dbReference type="NCBIfam" id="NF002952">
    <property type="entry name" value="PRK03606.2-3"/>
    <property type="match status" value="1"/>
</dbReference>
<keyword evidence="2" id="KW-0659">Purine metabolism</keyword>
<dbReference type="GO" id="GO:0006144">
    <property type="term" value="P:purine nucleobase metabolic process"/>
    <property type="evidence" value="ECO:0007669"/>
    <property type="project" value="UniProtKB-KW"/>
</dbReference>
<dbReference type="PANTHER" id="PTHR21221">
    <property type="entry name" value="UREIDOGLYCOLATE HYDROLASE"/>
    <property type="match status" value="1"/>
</dbReference>
<evidence type="ECO:0000313" key="6">
    <source>
        <dbReference type="Proteomes" id="UP000220034"/>
    </source>
</evidence>
<comment type="subunit">
    <text evidence="1">Homodimer.</text>
</comment>
<sequence length="161" mass="17611">MSTQLPITPLTAELFAPYGDVLDVSGAPDKIINQGLCGRYHDRANLDIVDGRAGISLFKAQPRTLPITLDMVERHPQGSQAFLPMSHDPFIVVVAPDQNGIPGRPQVFITQAGQGINFHRGTWHGVLTPLHEPGLFAVVDRIGQGANLQEHWFDTPYLIGE</sequence>
<evidence type="ECO:0000256" key="3">
    <source>
        <dbReference type="ARBA" id="ARBA00023239"/>
    </source>
</evidence>
<dbReference type="EMBL" id="OCTN01000005">
    <property type="protein sequence ID" value="SOH94701.1"/>
    <property type="molecule type" value="Genomic_DNA"/>
</dbReference>
<dbReference type="GO" id="GO:0000256">
    <property type="term" value="P:allantoin catabolic process"/>
    <property type="evidence" value="ECO:0007669"/>
    <property type="project" value="InterPro"/>
</dbReference>
<dbReference type="GO" id="GO:0050385">
    <property type="term" value="F:ureidoglycolate lyase activity"/>
    <property type="evidence" value="ECO:0007669"/>
    <property type="project" value="UniProtKB-EC"/>
</dbReference>
<keyword evidence="3 5" id="KW-0456">Lyase</keyword>
<dbReference type="Gene3D" id="2.60.120.480">
    <property type="entry name" value="Ureidoglycolate hydrolase"/>
    <property type="match status" value="1"/>
</dbReference>
<dbReference type="AlphaFoldDB" id="A0A2C9CT72"/>
<reference evidence="6" key="1">
    <citation type="submission" date="2017-09" db="EMBL/GenBank/DDBJ databases">
        <authorList>
            <person name="Varghese N."/>
            <person name="Submissions S."/>
        </authorList>
    </citation>
    <scope>NUCLEOTIDE SEQUENCE [LARGE SCALE GENOMIC DNA]</scope>
    <source>
        <strain evidence="6">C7</strain>
    </source>
</reference>